<accession>A0ABY5NS76</accession>
<proteinExistence type="predicted"/>
<keyword evidence="2" id="KW-1185">Reference proteome</keyword>
<evidence type="ECO:0000313" key="2">
    <source>
        <dbReference type="Proteomes" id="UP001317001"/>
    </source>
</evidence>
<dbReference type="RefSeq" id="WP_257499356.1">
    <property type="nucleotide sequence ID" value="NZ_CP102382.1"/>
</dbReference>
<sequence length="70" mass="8375">MKTVYEIDLHESTVVKTIIPEYENRLKQIIYYRVTRVAGGWLYKKIGVDFPEVFVPYTDEFKSRKETNDL</sequence>
<dbReference type="EMBL" id="CP102382">
    <property type="protein sequence ID" value="UUV21430.1"/>
    <property type="molecule type" value="Genomic_DNA"/>
</dbReference>
<gene>
    <name evidence="1" type="ORF">NPX36_14060</name>
</gene>
<reference evidence="1 2" key="1">
    <citation type="submission" date="2022-08" db="EMBL/GenBank/DDBJ databases">
        <title>Myroides zhujiangensis sp. nov., a novel bacterium isolated from sediment in the Pearl River Estuary.</title>
        <authorList>
            <person name="Cui L."/>
        </authorList>
    </citation>
    <scope>NUCLEOTIDE SEQUENCE [LARGE SCALE GENOMIC DNA]</scope>
    <source>
        <strain evidence="1 2">SCSIO 72103</strain>
    </source>
</reference>
<evidence type="ECO:0000313" key="1">
    <source>
        <dbReference type="EMBL" id="UUV21430.1"/>
    </source>
</evidence>
<organism evidence="1 2">
    <name type="scientific">Paenimyroides aestuarii</name>
    <dbReference type="NCBI Taxonomy" id="2968490"/>
    <lineage>
        <taxon>Bacteria</taxon>
        <taxon>Pseudomonadati</taxon>
        <taxon>Bacteroidota</taxon>
        <taxon>Flavobacteriia</taxon>
        <taxon>Flavobacteriales</taxon>
        <taxon>Flavobacteriaceae</taxon>
        <taxon>Paenimyroides</taxon>
    </lineage>
</organism>
<dbReference type="Proteomes" id="UP001317001">
    <property type="component" value="Chromosome"/>
</dbReference>
<protein>
    <submittedName>
        <fullName evidence="1">Uncharacterized protein</fullName>
    </submittedName>
</protein>
<name>A0ABY5NS76_9FLAO</name>